<evidence type="ECO:0000259" key="2">
    <source>
        <dbReference type="SMART" id="SM00933"/>
    </source>
</evidence>
<dbReference type="GeneID" id="4782231"/>
<evidence type="ECO:0000256" key="1">
    <source>
        <dbReference type="SAM" id="MobiDB-lite"/>
    </source>
</evidence>
<dbReference type="OrthoDB" id="15389at2157"/>
<dbReference type="eggNOG" id="arCOG05561">
    <property type="taxonomic scope" value="Archaea"/>
</dbReference>
<dbReference type="RefSeq" id="WP_011821759.1">
    <property type="nucleotide sequence ID" value="NC_008818.1"/>
</dbReference>
<feature type="domain" description="NurA" evidence="2">
    <location>
        <begin position="90"/>
        <end position="360"/>
    </location>
</feature>
<sequence length="411" mass="46107">MAWEPPVPREPTAEPPVPHLAEEEEELEFTPAIRSLLEKSRDIAEEIIKRLMEFREPSGGSGERLWEKIESVVIRGQLGYEEPLPGLAIDSTFPIDGGMELIGGRLVAIVAGYVSFGRLQGRILPRQSFASVRLVDTEEALKTIPYHAKLYEKKLAMKLLKAIENGDADAKIILFDGELVPYALLFKSPESIGKSRILSRLSTIMQKLLEKAREHRITLVGVVKRSYSKLLAVYTGRRLPLNDKAVMSLVLDYGEYAVVGRFGDILPRYAEIIAREKGVDPKKYRSIVSVNLSNCPDCSNIVVAFYKPHTRTPSHQAVRVEVLDFGGYGLERILSMLNKLTNPGTGLPYPIDLVDEYIRLEARVLELVRRKVIGHIAQVLDVVGPGAVMLLGHTNPEKRYIYEPRRRFTVG</sequence>
<name>A2BKD0_HYPBU</name>
<dbReference type="STRING" id="415426.Hbut_0581"/>
<dbReference type="Proteomes" id="UP000002593">
    <property type="component" value="Chromosome"/>
</dbReference>
<evidence type="ECO:0000313" key="4">
    <source>
        <dbReference type="Proteomes" id="UP000002593"/>
    </source>
</evidence>
<dbReference type="Pfam" id="PF09376">
    <property type="entry name" value="NurA"/>
    <property type="match status" value="1"/>
</dbReference>
<feature type="region of interest" description="Disordered" evidence="1">
    <location>
        <begin position="1"/>
        <end position="24"/>
    </location>
</feature>
<dbReference type="EMBL" id="CP000493">
    <property type="protein sequence ID" value="ABM80441.1"/>
    <property type="molecule type" value="Genomic_DNA"/>
</dbReference>
<dbReference type="SMART" id="SM00933">
    <property type="entry name" value="NurA"/>
    <property type="match status" value="1"/>
</dbReference>
<evidence type="ECO:0000313" key="3">
    <source>
        <dbReference type="EMBL" id="ABM80441.1"/>
    </source>
</evidence>
<dbReference type="EnsemblBacteria" id="ABM80441">
    <property type="protein sequence ID" value="ABM80441"/>
    <property type="gene ID" value="Hbut_0581"/>
</dbReference>
<accession>A2BKD0</accession>
<dbReference type="HOGENOM" id="CLU_668365_0_0_2"/>
<proteinExistence type="predicted"/>
<reference evidence="3 4" key="1">
    <citation type="journal article" date="2007" name="Archaea">
        <title>The genome of Hyperthermus butylicus: a sulfur-reducing, peptide fermenting, neutrophilic Crenarchaeote growing up to 108 degrees C.</title>
        <authorList>
            <person name="Brugger K."/>
            <person name="Chen L."/>
            <person name="Stark M."/>
            <person name="Zibat A."/>
            <person name="Redder P."/>
            <person name="Ruepp A."/>
            <person name="Awayez M."/>
            <person name="She Q."/>
            <person name="Garrett R.A."/>
            <person name="Klenk H.P."/>
        </authorList>
    </citation>
    <scope>NUCLEOTIDE SEQUENCE [LARGE SCALE GENOMIC DNA]</scope>
    <source>
        <strain evidence="4">DSM 5456 / JCM 9403 / PLM1-5</strain>
    </source>
</reference>
<dbReference type="InterPro" id="IPR018977">
    <property type="entry name" value="NurA_domain"/>
</dbReference>
<dbReference type="KEGG" id="hbu:Hbut_0581"/>
<dbReference type="AlphaFoldDB" id="A2BKD0"/>
<gene>
    <name evidence="3" type="ordered locus">Hbut_0581</name>
</gene>
<organism evidence="3 4">
    <name type="scientific">Hyperthermus butylicus (strain DSM 5456 / JCM 9403 / PLM1-5)</name>
    <dbReference type="NCBI Taxonomy" id="415426"/>
    <lineage>
        <taxon>Archaea</taxon>
        <taxon>Thermoproteota</taxon>
        <taxon>Thermoprotei</taxon>
        <taxon>Desulfurococcales</taxon>
        <taxon>Pyrodictiaceae</taxon>
        <taxon>Hyperthermus</taxon>
    </lineage>
</organism>
<keyword evidence="4" id="KW-1185">Reference proteome</keyword>
<feature type="compositionally biased region" description="Pro residues" evidence="1">
    <location>
        <begin position="1"/>
        <end position="18"/>
    </location>
</feature>
<protein>
    <recommendedName>
        <fullName evidence="2">NurA domain-containing protein</fullName>
    </recommendedName>
</protein>